<comment type="caution">
    <text evidence="1">The sequence shown here is derived from an EMBL/GenBank/DDBJ whole genome shotgun (WGS) entry which is preliminary data.</text>
</comment>
<dbReference type="Proteomes" id="UP000737391">
    <property type="component" value="Unassembled WGS sequence"/>
</dbReference>
<evidence type="ECO:0000313" key="1">
    <source>
        <dbReference type="EMBL" id="KAF4497572.1"/>
    </source>
</evidence>
<evidence type="ECO:0000313" key="2">
    <source>
        <dbReference type="Proteomes" id="UP000737391"/>
    </source>
</evidence>
<protein>
    <submittedName>
        <fullName evidence="1">Uncharacterized protein</fullName>
    </submittedName>
</protein>
<gene>
    <name evidence="1" type="ORF">FAGAP_6250</name>
</gene>
<dbReference type="OrthoDB" id="3946475at2759"/>
<keyword evidence="2" id="KW-1185">Reference proteome</keyword>
<organism evidence="1 2">
    <name type="scientific">Fusarium agapanthi</name>
    <dbReference type="NCBI Taxonomy" id="1803897"/>
    <lineage>
        <taxon>Eukaryota</taxon>
        <taxon>Fungi</taxon>
        <taxon>Dikarya</taxon>
        <taxon>Ascomycota</taxon>
        <taxon>Pezizomycotina</taxon>
        <taxon>Sordariomycetes</taxon>
        <taxon>Hypocreomycetidae</taxon>
        <taxon>Hypocreales</taxon>
        <taxon>Nectriaceae</taxon>
        <taxon>Fusarium</taxon>
        <taxon>Fusarium fujikuroi species complex</taxon>
    </lineage>
</organism>
<dbReference type="AlphaFoldDB" id="A0A9P5EE38"/>
<reference evidence="1" key="1">
    <citation type="submission" date="2020-01" db="EMBL/GenBank/DDBJ databases">
        <title>Identification and distribution of gene clusters putatively required for synthesis of sphingolipid metabolism inhibitors in phylogenetically diverse species of the filamentous fungus Fusarium.</title>
        <authorList>
            <person name="Kim H.-S."/>
            <person name="Busman M."/>
            <person name="Brown D.W."/>
            <person name="Divon H."/>
            <person name="Uhlig S."/>
            <person name="Proctor R.H."/>
        </authorList>
    </citation>
    <scope>NUCLEOTIDE SEQUENCE</scope>
    <source>
        <strain evidence="1">NRRL 31653</strain>
    </source>
</reference>
<sequence length="133" mass="15545">MRSKAFPNRARALVEVGSLKIAPGYEDELNAALFMFMCCNIDTSPGKRYNRYPAWAARVAMRKSESGRAWLRERYLFAIGKSKDCGRNGWDERDFDPWLKEVGELWDYERNLQRLGMLLHDLGNDTEENVFWS</sequence>
<proteinExistence type="predicted"/>
<name>A0A9P5EE38_9HYPO</name>
<dbReference type="EMBL" id="LUFC02000419">
    <property type="protein sequence ID" value="KAF4497572.1"/>
    <property type="molecule type" value="Genomic_DNA"/>
</dbReference>
<accession>A0A9P5EE38</accession>